<proteinExistence type="predicted"/>
<feature type="region of interest" description="Disordered" evidence="1">
    <location>
        <begin position="42"/>
        <end position="65"/>
    </location>
</feature>
<dbReference type="EMBL" id="JABBWK010000046">
    <property type="protein sequence ID" value="KAG1897470.1"/>
    <property type="molecule type" value="Genomic_DNA"/>
</dbReference>
<organism evidence="2 3">
    <name type="scientific">Suillus fuscotomentosus</name>
    <dbReference type="NCBI Taxonomy" id="1912939"/>
    <lineage>
        <taxon>Eukaryota</taxon>
        <taxon>Fungi</taxon>
        <taxon>Dikarya</taxon>
        <taxon>Basidiomycota</taxon>
        <taxon>Agaricomycotina</taxon>
        <taxon>Agaricomycetes</taxon>
        <taxon>Agaricomycetidae</taxon>
        <taxon>Boletales</taxon>
        <taxon>Suillineae</taxon>
        <taxon>Suillaceae</taxon>
        <taxon>Suillus</taxon>
    </lineage>
</organism>
<reference evidence="2" key="1">
    <citation type="journal article" date="2020" name="New Phytol.">
        <title>Comparative genomics reveals dynamic genome evolution in host specialist ectomycorrhizal fungi.</title>
        <authorList>
            <person name="Lofgren L.A."/>
            <person name="Nguyen N.H."/>
            <person name="Vilgalys R."/>
            <person name="Ruytinx J."/>
            <person name="Liao H.L."/>
            <person name="Branco S."/>
            <person name="Kuo A."/>
            <person name="LaButti K."/>
            <person name="Lipzen A."/>
            <person name="Andreopoulos W."/>
            <person name="Pangilinan J."/>
            <person name="Riley R."/>
            <person name="Hundley H."/>
            <person name="Na H."/>
            <person name="Barry K."/>
            <person name="Grigoriev I.V."/>
            <person name="Stajich J.E."/>
            <person name="Kennedy P.G."/>
        </authorList>
    </citation>
    <scope>NUCLEOTIDE SEQUENCE</scope>
    <source>
        <strain evidence="2">FC203</strain>
    </source>
</reference>
<keyword evidence="3" id="KW-1185">Reference proteome</keyword>
<evidence type="ECO:0000313" key="2">
    <source>
        <dbReference type="EMBL" id="KAG1897470.1"/>
    </source>
</evidence>
<name>A0AAD4E0U0_9AGAM</name>
<comment type="caution">
    <text evidence="2">The sequence shown here is derived from an EMBL/GenBank/DDBJ whole genome shotgun (WGS) entry which is preliminary data.</text>
</comment>
<dbReference type="Proteomes" id="UP001195769">
    <property type="component" value="Unassembled WGS sequence"/>
</dbReference>
<evidence type="ECO:0000256" key="1">
    <source>
        <dbReference type="SAM" id="MobiDB-lite"/>
    </source>
</evidence>
<gene>
    <name evidence="2" type="ORF">F5891DRAFT_1191931</name>
</gene>
<protein>
    <submittedName>
        <fullName evidence="2">Uncharacterized protein</fullName>
    </submittedName>
</protein>
<dbReference type="Pfam" id="PF18759">
    <property type="entry name" value="Plavaka"/>
    <property type="match status" value="1"/>
</dbReference>
<dbReference type="RefSeq" id="XP_041223046.1">
    <property type="nucleotide sequence ID" value="XM_041367531.1"/>
</dbReference>
<dbReference type="GeneID" id="64661829"/>
<feature type="compositionally biased region" description="Basic residues" evidence="1">
    <location>
        <begin position="47"/>
        <end position="57"/>
    </location>
</feature>
<dbReference type="InterPro" id="IPR041078">
    <property type="entry name" value="Plavaka"/>
</dbReference>
<dbReference type="AlphaFoldDB" id="A0AAD4E0U0"/>
<accession>A0AAD4E0U0</accession>
<evidence type="ECO:0000313" key="3">
    <source>
        <dbReference type="Proteomes" id="UP001195769"/>
    </source>
</evidence>
<sequence length="320" mass="36205">MAPHRTTSGGRKYTHSSASLRLVNIKEKEKEDREFARAAVKSILKEGKRKHHSGKRRTHEDTRDATLVVQEAGSGADSLTAADSYDDAAAAGLEGLDDMGSIGGDARLRSDSDVSMGTNSIPAPISTATATTLARLDTFKTEFHPHSGCTETVESFSVYRTRPETTRSVIDDEPWQPFSCRADFEFAKLTHNAALSKDQTNDLLKLIWRVAGGHTKFTFKTHNDVTAAWTRASCQMTPFEKHVLPVEYKKENIEYEVYSRPLWDWALDLLDNPLLAPHFVWDTQRVYKHDGVGFECFFHKPWTGDRWWNLQWLKKVSQCL</sequence>